<reference evidence="1" key="1">
    <citation type="journal article" date="2020" name="mSystems">
        <title>Genome- and Community-Level Interaction Insights into Carbon Utilization and Element Cycling Functions of Hydrothermarchaeota in Hydrothermal Sediment.</title>
        <authorList>
            <person name="Zhou Z."/>
            <person name="Liu Y."/>
            <person name="Xu W."/>
            <person name="Pan J."/>
            <person name="Luo Z.H."/>
            <person name="Li M."/>
        </authorList>
    </citation>
    <scope>NUCLEOTIDE SEQUENCE [LARGE SCALE GENOMIC DNA]</scope>
    <source>
        <strain evidence="1">SpSt-123</strain>
    </source>
</reference>
<gene>
    <name evidence="1" type="ORF">ENO04_00285</name>
</gene>
<sequence>MSEKAEKKEKKNNGWVIRVQFFPKDGKIRHFAFDALYYQDRSWVRDLEKIIPTGEKIQEGELELNEVHSIRKLLPLLGDDFVLIIVPIYDQLYLIEVVDGAQHVNIFKNEEELNKYMKETYRIDLSKVKDA</sequence>
<protein>
    <submittedName>
        <fullName evidence="1">Uncharacterized protein</fullName>
    </submittedName>
</protein>
<name>A0A7C1IH70_9CREN</name>
<proteinExistence type="predicted"/>
<dbReference type="EMBL" id="DSDY01000011">
    <property type="protein sequence ID" value="HDS10053.1"/>
    <property type="molecule type" value="Genomic_DNA"/>
</dbReference>
<accession>A0A7C1IH70</accession>
<evidence type="ECO:0000313" key="1">
    <source>
        <dbReference type="EMBL" id="HDS10053.1"/>
    </source>
</evidence>
<organism evidence="1">
    <name type="scientific">Fervidicoccus fontis</name>
    <dbReference type="NCBI Taxonomy" id="683846"/>
    <lineage>
        <taxon>Archaea</taxon>
        <taxon>Thermoproteota</taxon>
        <taxon>Thermoprotei</taxon>
        <taxon>Fervidicoccales</taxon>
        <taxon>Fervidicoccaceae</taxon>
        <taxon>Fervidicoccus</taxon>
    </lineage>
</organism>
<comment type="caution">
    <text evidence="1">The sequence shown here is derived from an EMBL/GenBank/DDBJ whole genome shotgun (WGS) entry which is preliminary data.</text>
</comment>
<dbReference type="AlphaFoldDB" id="A0A7C1IH70"/>